<evidence type="ECO:0000256" key="1">
    <source>
        <dbReference type="SAM" id="Phobius"/>
    </source>
</evidence>
<dbReference type="InterPro" id="IPR025398">
    <property type="entry name" value="DUF4371"/>
</dbReference>
<gene>
    <name evidence="3" type="ORF">H5410_051703</name>
</gene>
<keyword evidence="4" id="KW-1185">Reference proteome</keyword>
<keyword evidence="1" id="KW-0812">Transmembrane</keyword>
<dbReference type="PANTHER" id="PTHR11697">
    <property type="entry name" value="GENERAL TRANSCRIPTION FACTOR 2-RELATED ZINC FINGER PROTEIN"/>
    <property type="match status" value="1"/>
</dbReference>
<accession>A0A9J5X1A3</accession>
<dbReference type="InterPro" id="IPR055298">
    <property type="entry name" value="AtLOH3-like"/>
</dbReference>
<sequence length="232" mass="26700">MAICLRYVDKRGFVMEAFIGLVHIKDTSALSLKEAIVDVLAHHSLTLSNVFGQCYDRASNMQGELGGLKTLIRQESRTAHSVHCFAHQLQLTLVAVSKNFDIKKIMRMTELYPDDFDESNMRALENQFVNYTIDVRDIDERFSNLGGLGELSRKLIETKKHLSYSLIFLLVKFALLLPVVTAIVERVFLTMKIIKNDLRNRMDDEFLDNCIVPYVEKKVFKDVSNECIMRIF</sequence>
<organism evidence="3 4">
    <name type="scientific">Solanum commersonii</name>
    <name type="common">Commerson's wild potato</name>
    <name type="synonym">Commerson's nightshade</name>
    <dbReference type="NCBI Taxonomy" id="4109"/>
    <lineage>
        <taxon>Eukaryota</taxon>
        <taxon>Viridiplantae</taxon>
        <taxon>Streptophyta</taxon>
        <taxon>Embryophyta</taxon>
        <taxon>Tracheophyta</taxon>
        <taxon>Spermatophyta</taxon>
        <taxon>Magnoliopsida</taxon>
        <taxon>eudicotyledons</taxon>
        <taxon>Gunneridae</taxon>
        <taxon>Pentapetalae</taxon>
        <taxon>asterids</taxon>
        <taxon>lamiids</taxon>
        <taxon>Solanales</taxon>
        <taxon>Solanaceae</taxon>
        <taxon>Solanoideae</taxon>
        <taxon>Solaneae</taxon>
        <taxon>Solanum</taxon>
    </lineage>
</organism>
<keyword evidence="1" id="KW-0472">Membrane</keyword>
<comment type="caution">
    <text evidence="3">The sequence shown here is derived from an EMBL/GenBank/DDBJ whole genome shotgun (WGS) entry which is preliminary data.</text>
</comment>
<evidence type="ECO:0000313" key="4">
    <source>
        <dbReference type="Proteomes" id="UP000824120"/>
    </source>
</evidence>
<keyword evidence="1" id="KW-1133">Transmembrane helix</keyword>
<evidence type="ECO:0000259" key="2">
    <source>
        <dbReference type="Pfam" id="PF14291"/>
    </source>
</evidence>
<name>A0A9J5X1A3_SOLCO</name>
<dbReference type="AlphaFoldDB" id="A0A9J5X1A3"/>
<feature type="transmembrane region" description="Helical" evidence="1">
    <location>
        <begin position="162"/>
        <end position="184"/>
    </location>
</feature>
<dbReference type="PANTHER" id="PTHR11697:SF230">
    <property type="entry name" value="ZINC FINGER, MYM DOMAIN CONTAINING 1"/>
    <property type="match status" value="1"/>
</dbReference>
<proteinExistence type="predicted"/>
<feature type="domain" description="DUF4371" evidence="2">
    <location>
        <begin position="1"/>
        <end position="67"/>
    </location>
</feature>
<dbReference type="OrthoDB" id="6778351at2759"/>
<dbReference type="Proteomes" id="UP000824120">
    <property type="component" value="Chromosome 10"/>
</dbReference>
<dbReference type="EMBL" id="JACXVP010000010">
    <property type="protein sequence ID" value="KAG5581076.1"/>
    <property type="molecule type" value="Genomic_DNA"/>
</dbReference>
<evidence type="ECO:0000313" key="3">
    <source>
        <dbReference type="EMBL" id="KAG5581076.1"/>
    </source>
</evidence>
<protein>
    <recommendedName>
        <fullName evidence="2">DUF4371 domain-containing protein</fullName>
    </recommendedName>
</protein>
<reference evidence="3 4" key="1">
    <citation type="submission" date="2020-09" db="EMBL/GenBank/DDBJ databases">
        <title>De no assembly of potato wild relative species, Solanum commersonii.</title>
        <authorList>
            <person name="Cho K."/>
        </authorList>
    </citation>
    <scope>NUCLEOTIDE SEQUENCE [LARGE SCALE GENOMIC DNA]</scope>
    <source>
        <strain evidence="3">LZ3.2</strain>
        <tissue evidence="3">Leaf</tissue>
    </source>
</reference>
<dbReference type="Pfam" id="PF14291">
    <property type="entry name" value="DUF4371"/>
    <property type="match status" value="1"/>
</dbReference>